<evidence type="ECO:0000256" key="1">
    <source>
        <dbReference type="SAM" id="MobiDB-lite"/>
    </source>
</evidence>
<name>A0A6A4IBS5_9AGAR</name>
<reference evidence="2" key="1">
    <citation type="journal article" date="2019" name="Environ. Microbiol.">
        <title>Fungal ecological strategies reflected in gene transcription - a case study of two litter decomposers.</title>
        <authorList>
            <person name="Barbi F."/>
            <person name="Kohler A."/>
            <person name="Barry K."/>
            <person name="Baskaran P."/>
            <person name="Daum C."/>
            <person name="Fauchery L."/>
            <person name="Ihrmark K."/>
            <person name="Kuo A."/>
            <person name="LaButti K."/>
            <person name="Lipzen A."/>
            <person name="Morin E."/>
            <person name="Grigoriev I.V."/>
            <person name="Henrissat B."/>
            <person name="Lindahl B."/>
            <person name="Martin F."/>
        </authorList>
    </citation>
    <scope>NUCLEOTIDE SEQUENCE</scope>
    <source>
        <strain evidence="2">JB14</strain>
    </source>
</reference>
<gene>
    <name evidence="2" type="ORF">BT96DRAFT_848243</name>
</gene>
<protein>
    <submittedName>
        <fullName evidence="2">Uncharacterized protein</fullName>
    </submittedName>
</protein>
<feature type="compositionally biased region" description="Polar residues" evidence="1">
    <location>
        <begin position="49"/>
        <end position="68"/>
    </location>
</feature>
<evidence type="ECO:0000313" key="3">
    <source>
        <dbReference type="Proteomes" id="UP000799118"/>
    </source>
</evidence>
<keyword evidence="3" id="KW-1185">Reference proteome</keyword>
<dbReference type="OrthoDB" id="3260716at2759"/>
<sequence>MSGLNQPNYAHTVERTNQGIVDGRAEGQPLESSPVKLDTFVDKDASLPNAEQSSASHTTAAQTLNGATSAEVHDSLGKPGSGMSSKELHHNGMPGRKKQELGELQWQQK</sequence>
<dbReference type="EMBL" id="ML769387">
    <property type="protein sequence ID" value="KAE9409602.1"/>
    <property type="molecule type" value="Genomic_DNA"/>
</dbReference>
<proteinExistence type="predicted"/>
<organism evidence="2 3">
    <name type="scientific">Gymnopus androsaceus JB14</name>
    <dbReference type="NCBI Taxonomy" id="1447944"/>
    <lineage>
        <taxon>Eukaryota</taxon>
        <taxon>Fungi</taxon>
        <taxon>Dikarya</taxon>
        <taxon>Basidiomycota</taxon>
        <taxon>Agaricomycotina</taxon>
        <taxon>Agaricomycetes</taxon>
        <taxon>Agaricomycetidae</taxon>
        <taxon>Agaricales</taxon>
        <taxon>Marasmiineae</taxon>
        <taxon>Omphalotaceae</taxon>
        <taxon>Gymnopus</taxon>
    </lineage>
</organism>
<dbReference type="AlphaFoldDB" id="A0A6A4IBS5"/>
<feature type="compositionally biased region" description="Polar residues" evidence="1">
    <location>
        <begin position="1"/>
        <end position="19"/>
    </location>
</feature>
<dbReference type="Proteomes" id="UP000799118">
    <property type="component" value="Unassembled WGS sequence"/>
</dbReference>
<feature type="region of interest" description="Disordered" evidence="1">
    <location>
        <begin position="1"/>
        <end position="109"/>
    </location>
</feature>
<evidence type="ECO:0000313" key="2">
    <source>
        <dbReference type="EMBL" id="KAE9409602.1"/>
    </source>
</evidence>
<accession>A0A6A4IBS5</accession>